<organism evidence="3">
    <name type="scientific">Triticum aestivum</name>
    <name type="common">Wheat</name>
    <dbReference type="NCBI Taxonomy" id="4565"/>
    <lineage>
        <taxon>Eukaryota</taxon>
        <taxon>Viridiplantae</taxon>
        <taxon>Streptophyta</taxon>
        <taxon>Embryophyta</taxon>
        <taxon>Tracheophyta</taxon>
        <taxon>Spermatophyta</taxon>
        <taxon>Magnoliopsida</taxon>
        <taxon>Liliopsida</taxon>
        <taxon>Poales</taxon>
        <taxon>Poaceae</taxon>
        <taxon>BOP clade</taxon>
        <taxon>Pooideae</taxon>
        <taxon>Triticodae</taxon>
        <taxon>Triticeae</taxon>
        <taxon>Triticinae</taxon>
        <taxon>Triticum</taxon>
    </lineage>
</organism>
<protein>
    <submittedName>
        <fullName evidence="3">Uncharacterized protein</fullName>
    </submittedName>
</protein>
<dbReference type="SMR" id="A0A3B6RJW3"/>
<dbReference type="Gramene" id="TraesCS7A03G0942000.1">
    <property type="protein sequence ID" value="TraesCS7A03G0942000.1.CDS"/>
    <property type="gene ID" value="TraesCS7A03G0942000"/>
</dbReference>
<dbReference type="Gramene" id="TraesCAD_scaffold_018041_01G000100.1">
    <property type="protein sequence ID" value="TraesCAD_scaffold_018041_01G000100.1"/>
    <property type="gene ID" value="TraesCAD_scaffold_018041_01G000100"/>
</dbReference>
<evidence type="ECO:0000256" key="2">
    <source>
        <dbReference type="RuleBase" id="RU003690"/>
    </source>
</evidence>
<proteinExistence type="inferred from homology"/>
<comment type="similarity">
    <text evidence="1 2">Belongs to the glycosyl hydrolase 1 family.</text>
</comment>
<dbReference type="Gramene" id="TraesKAR7A01G0344060.1">
    <property type="protein sequence ID" value="cds.TraesKAR7A01G0344060.1"/>
    <property type="gene ID" value="TraesKAR7A01G0344060"/>
</dbReference>
<dbReference type="OrthoDB" id="65569at2759"/>
<evidence type="ECO:0000256" key="1">
    <source>
        <dbReference type="ARBA" id="ARBA00010838"/>
    </source>
</evidence>
<evidence type="ECO:0000313" key="4">
    <source>
        <dbReference type="Proteomes" id="UP000019116"/>
    </source>
</evidence>
<dbReference type="InterPro" id="IPR001360">
    <property type="entry name" value="Glyco_hydro_1"/>
</dbReference>
<dbReference type="PANTHER" id="PTHR10353">
    <property type="entry name" value="GLYCOSYL HYDROLASE"/>
    <property type="match status" value="1"/>
</dbReference>
<dbReference type="Gramene" id="TraesWEE_scaffold_097704_01G000100.1">
    <property type="protein sequence ID" value="TraesWEE_scaffold_097704_01G000100.1"/>
    <property type="gene ID" value="TraesWEE_scaffold_097704_01G000100"/>
</dbReference>
<dbReference type="PANTHER" id="PTHR10353:SF302">
    <property type="entry name" value="BETA-GLUCOSIDASE 40"/>
    <property type="match status" value="1"/>
</dbReference>
<reference evidence="3" key="1">
    <citation type="submission" date="2018-08" db="EMBL/GenBank/DDBJ databases">
        <authorList>
            <person name="Rossello M."/>
        </authorList>
    </citation>
    <scope>NUCLEOTIDE SEQUENCE [LARGE SCALE GENOMIC DNA]</scope>
    <source>
        <strain evidence="3">cv. Chinese Spring</strain>
    </source>
</reference>
<dbReference type="OMA" id="CINTYCM"/>
<accession>A0A3B6RJW3</accession>
<dbReference type="EnsemblPlants" id="TraesCS7A02G389200.1">
    <property type="protein sequence ID" value="TraesCS7A02G389200.1"/>
    <property type="gene ID" value="TraesCS7A02G389200"/>
</dbReference>
<keyword evidence="4" id="KW-1185">Reference proteome</keyword>
<dbReference type="STRING" id="4565.A0A3B6RJW3"/>
<name>A0A3B6RJW3_WHEAT</name>
<dbReference type="Gramene" id="TraesCS7A02G389200.1">
    <property type="protein sequence ID" value="TraesCS7A02G389200.1"/>
    <property type="gene ID" value="TraesCS7A02G389200"/>
</dbReference>
<dbReference type="SUPFAM" id="SSF51445">
    <property type="entry name" value="(Trans)glycosidases"/>
    <property type="match status" value="1"/>
</dbReference>
<sequence>MASIWRRRGQECGLDLEKGSSLANLQPSQSDGTGEVNQAGIDHYNKVIDALLAKGIEPYVTLYHWDLSQALEDKYSGLLDRQIIIGSPSTSHTLAVQGYDSGIHASGRCSVLRHLYCKQGSSGTEPYIVTHNMILAHATVSDIYRKKYKAEQNAEVGMLLDVIWYEPVSNSTADVESAKRAQEFQLGWSVSLTH</sequence>
<evidence type="ECO:0000313" key="3">
    <source>
        <dbReference type="EnsemblPlants" id="TraesCS7A02G389200.1"/>
    </source>
</evidence>
<dbReference type="AlphaFoldDB" id="A0A3B6RJW3"/>
<dbReference type="Gene3D" id="3.20.20.80">
    <property type="entry name" value="Glycosidases"/>
    <property type="match status" value="2"/>
</dbReference>
<reference evidence="3" key="2">
    <citation type="submission" date="2018-10" db="UniProtKB">
        <authorList>
            <consortium name="EnsemblPlants"/>
        </authorList>
    </citation>
    <scope>IDENTIFICATION</scope>
</reference>
<dbReference type="InterPro" id="IPR017853">
    <property type="entry name" value="GH"/>
</dbReference>
<dbReference type="GO" id="GO:0005975">
    <property type="term" value="P:carbohydrate metabolic process"/>
    <property type="evidence" value="ECO:0007669"/>
    <property type="project" value="InterPro"/>
</dbReference>
<dbReference type="GO" id="GO:0008422">
    <property type="term" value="F:beta-glucosidase activity"/>
    <property type="evidence" value="ECO:0007669"/>
    <property type="project" value="UniProtKB-ARBA"/>
</dbReference>
<dbReference type="Proteomes" id="UP000019116">
    <property type="component" value="Chromosome 7A"/>
</dbReference>
<dbReference type="Pfam" id="PF00232">
    <property type="entry name" value="Glyco_hydro_1"/>
    <property type="match status" value="2"/>
</dbReference>